<evidence type="ECO:0000256" key="2">
    <source>
        <dbReference type="ARBA" id="ARBA00022490"/>
    </source>
</evidence>
<dbReference type="InterPro" id="IPR027417">
    <property type="entry name" value="P-loop_NTPase"/>
</dbReference>
<dbReference type="GO" id="GO:0007051">
    <property type="term" value="P:spindle organization"/>
    <property type="evidence" value="ECO:0000318"/>
    <property type="project" value="GO_Central"/>
</dbReference>
<evidence type="ECO:0000256" key="1">
    <source>
        <dbReference type="ARBA" id="ARBA00004496"/>
    </source>
</evidence>
<evidence type="ECO:0000256" key="3">
    <source>
        <dbReference type="ARBA" id="ARBA00022737"/>
    </source>
</evidence>
<dbReference type="Gene3D" id="1.25.10.10">
    <property type="entry name" value="Leucine-rich Repeat Variant"/>
    <property type="match status" value="1"/>
</dbReference>
<evidence type="ECO:0000313" key="9">
    <source>
        <dbReference type="Proteomes" id="UP000006882"/>
    </source>
</evidence>
<dbReference type="SUPFAM" id="SSF47576">
    <property type="entry name" value="Calponin-homology domain, CH-domain"/>
    <property type="match status" value="1"/>
</dbReference>
<feature type="repeat" description="ARM" evidence="5">
    <location>
        <begin position="1273"/>
        <end position="1320"/>
    </location>
</feature>
<dbReference type="InterPro" id="IPR011989">
    <property type="entry name" value="ARM-like"/>
</dbReference>
<dbReference type="GO" id="GO:0051295">
    <property type="term" value="P:establishment of meiotic spindle localization"/>
    <property type="evidence" value="ECO:0000318"/>
    <property type="project" value="GO_Central"/>
</dbReference>
<dbReference type="STRING" id="3760.A0A251PEI8"/>
<dbReference type="Pfam" id="PF00307">
    <property type="entry name" value="CH"/>
    <property type="match status" value="1"/>
</dbReference>
<dbReference type="InterPro" id="IPR036872">
    <property type="entry name" value="CH_dom_sf"/>
</dbReference>
<evidence type="ECO:0000256" key="4">
    <source>
        <dbReference type="ARBA" id="ARBA00022860"/>
    </source>
</evidence>
<dbReference type="GO" id="GO:0005516">
    <property type="term" value="F:calmodulin binding"/>
    <property type="evidence" value="ECO:0000318"/>
    <property type="project" value="GO_Central"/>
</dbReference>
<dbReference type="GO" id="GO:0000922">
    <property type="term" value="C:spindle pole"/>
    <property type="evidence" value="ECO:0000318"/>
    <property type="project" value="GO_Central"/>
</dbReference>
<feature type="domain" description="Calponin-homology (CH)" evidence="7">
    <location>
        <begin position="404"/>
        <end position="541"/>
    </location>
</feature>
<dbReference type="Pfam" id="PF00612">
    <property type="entry name" value="IQ"/>
    <property type="match status" value="6"/>
</dbReference>
<dbReference type="GO" id="GO:0000278">
    <property type="term" value="P:mitotic cell cycle"/>
    <property type="evidence" value="ECO:0000318"/>
    <property type="project" value="GO_Central"/>
</dbReference>
<evidence type="ECO:0000256" key="5">
    <source>
        <dbReference type="PROSITE-ProRule" id="PRU00259"/>
    </source>
</evidence>
<dbReference type="InterPro" id="IPR000048">
    <property type="entry name" value="IQ_motif_EF-hand-BS"/>
</dbReference>
<keyword evidence="9" id="KW-1185">Reference proteome</keyword>
<protein>
    <recommendedName>
        <fullName evidence="7">Calponin-homology (CH) domain-containing protein</fullName>
    </recommendedName>
</protein>
<dbReference type="Proteomes" id="UP000006882">
    <property type="component" value="Chromosome G4"/>
</dbReference>
<feature type="compositionally biased region" description="Low complexity" evidence="6">
    <location>
        <begin position="1"/>
        <end position="14"/>
    </location>
</feature>
<feature type="region of interest" description="Disordered" evidence="6">
    <location>
        <begin position="169"/>
        <end position="191"/>
    </location>
</feature>
<accession>A0A251PEI8</accession>
<name>A0A251PEI8_PRUPE</name>
<dbReference type="Gene3D" id="1.10.418.10">
    <property type="entry name" value="Calponin-like domain"/>
    <property type="match status" value="2"/>
</dbReference>
<dbReference type="SUPFAM" id="SSF48371">
    <property type="entry name" value="ARM repeat"/>
    <property type="match status" value="1"/>
</dbReference>
<evidence type="ECO:0000259" key="7">
    <source>
        <dbReference type="PROSITE" id="PS50021"/>
    </source>
</evidence>
<dbReference type="CDD" id="cd21223">
    <property type="entry name" value="CH_ASPM_rpt1"/>
    <property type="match status" value="1"/>
</dbReference>
<dbReference type="InterPro" id="IPR016024">
    <property type="entry name" value="ARM-type_fold"/>
</dbReference>
<dbReference type="InterPro" id="IPR001715">
    <property type="entry name" value="CH_dom"/>
</dbReference>
<dbReference type="PROSITE" id="PS50021">
    <property type="entry name" value="CH"/>
    <property type="match status" value="2"/>
</dbReference>
<dbReference type="SUPFAM" id="SSF52540">
    <property type="entry name" value="P-loop containing nucleoside triphosphate hydrolases"/>
    <property type="match status" value="2"/>
</dbReference>
<keyword evidence="3" id="KW-0677">Repeat</keyword>
<dbReference type="Gene3D" id="1.20.5.190">
    <property type="match status" value="6"/>
</dbReference>
<dbReference type="GO" id="GO:0005737">
    <property type="term" value="C:cytoplasm"/>
    <property type="evidence" value="ECO:0007669"/>
    <property type="project" value="UniProtKB-SubCell"/>
</dbReference>
<dbReference type="Gramene" id="ONI10014">
    <property type="protein sequence ID" value="ONI10014"/>
    <property type="gene ID" value="PRUPE_4G023200"/>
</dbReference>
<dbReference type="InterPro" id="IPR051185">
    <property type="entry name" value="ASPM"/>
</dbReference>
<keyword evidence="4" id="KW-0112">Calmodulin-binding</keyword>
<dbReference type="PANTHER" id="PTHR22706">
    <property type="entry name" value="ASSEMBLY FACTOR FOR SPINDLE MICROTUBULES"/>
    <property type="match status" value="1"/>
</dbReference>
<feature type="compositionally biased region" description="Basic and acidic residues" evidence="6">
    <location>
        <begin position="169"/>
        <end position="179"/>
    </location>
</feature>
<dbReference type="OrthoDB" id="2148418at2759"/>
<organism evidence="8 9">
    <name type="scientific">Prunus persica</name>
    <name type="common">Peach</name>
    <name type="synonym">Amygdalus persica</name>
    <dbReference type="NCBI Taxonomy" id="3760"/>
    <lineage>
        <taxon>Eukaryota</taxon>
        <taxon>Viridiplantae</taxon>
        <taxon>Streptophyta</taxon>
        <taxon>Embryophyta</taxon>
        <taxon>Tracheophyta</taxon>
        <taxon>Spermatophyta</taxon>
        <taxon>Magnoliopsida</taxon>
        <taxon>eudicotyledons</taxon>
        <taxon>Gunneridae</taxon>
        <taxon>Pentapetalae</taxon>
        <taxon>rosids</taxon>
        <taxon>fabids</taxon>
        <taxon>Rosales</taxon>
        <taxon>Rosaceae</taxon>
        <taxon>Amygdaloideae</taxon>
        <taxon>Amygdaleae</taxon>
        <taxon>Prunus</taxon>
    </lineage>
</organism>
<dbReference type="InterPro" id="IPR000225">
    <property type="entry name" value="Armadillo"/>
</dbReference>
<keyword evidence="2" id="KW-0963">Cytoplasm</keyword>
<reference evidence="8 9" key="1">
    <citation type="journal article" date="2013" name="Nat. Genet.">
        <title>The high-quality draft genome of peach (Prunus persica) identifies unique patterns of genetic diversity, domestication and genome evolution.</title>
        <authorList>
            <consortium name="International Peach Genome Initiative"/>
            <person name="Verde I."/>
            <person name="Abbott A.G."/>
            <person name="Scalabrin S."/>
            <person name="Jung S."/>
            <person name="Shu S."/>
            <person name="Marroni F."/>
            <person name="Zhebentyayeva T."/>
            <person name="Dettori M.T."/>
            <person name="Grimwood J."/>
            <person name="Cattonaro F."/>
            <person name="Zuccolo A."/>
            <person name="Rossini L."/>
            <person name="Jenkins J."/>
            <person name="Vendramin E."/>
            <person name="Meisel L.A."/>
            <person name="Decroocq V."/>
            <person name="Sosinski B."/>
            <person name="Prochnik S."/>
            <person name="Mitros T."/>
            <person name="Policriti A."/>
            <person name="Cipriani G."/>
            <person name="Dondini L."/>
            <person name="Ficklin S."/>
            <person name="Goodstein D.M."/>
            <person name="Xuan P."/>
            <person name="Del Fabbro C."/>
            <person name="Aramini V."/>
            <person name="Copetti D."/>
            <person name="Gonzalez S."/>
            <person name="Horner D.S."/>
            <person name="Falchi R."/>
            <person name="Lucas S."/>
            <person name="Mica E."/>
            <person name="Maldonado J."/>
            <person name="Lazzari B."/>
            <person name="Bielenberg D."/>
            <person name="Pirona R."/>
            <person name="Miculan M."/>
            <person name="Barakat A."/>
            <person name="Testolin R."/>
            <person name="Stella A."/>
            <person name="Tartarini S."/>
            <person name="Tonutti P."/>
            <person name="Arus P."/>
            <person name="Orellana A."/>
            <person name="Wells C."/>
            <person name="Main D."/>
            <person name="Vizzotto G."/>
            <person name="Silva H."/>
            <person name="Salamini F."/>
            <person name="Schmutz J."/>
            <person name="Morgante M."/>
            <person name="Rokhsar D.S."/>
        </authorList>
    </citation>
    <scope>NUCLEOTIDE SEQUENCE [LARGE SCALE GENOMIC DNA]</scope>
    <source>
        <strain evidence="9">cv. Nemared</strain>
    </source>
</reference>
<gene>
    <name evidence="8" type="ORF">PRUPE_4G023200</name>
</gene>
<evidence type="ECO:0000256" key="6">
    <source>
        <dbReference type="SAM" id="MobiDB-lite"/>
    </source>
</evidence>
<evidence type="ECO:0000313" key="8">
    <source>
        <dbReference type="EMBL" id="ONI10014.1"/>
    </source>
</evidence>
<dbReference type="PROSITE" id="PS50096">
    <property type="entry name" value="IQ"/>
    <property type="match status" value="8"/>
</dbReference>
<dbReference type="EMBL" id="CM007654">
    <property type="protein sequence ID" value="ONI10014.1"/>
    <property type="molecule type" value="Genomic_DNA"/>
</dbReference>
<dbReference type="SMART" id="SM00015">
    <property type="entry name" value="IQ"/>
    <property type="match status" value="12"/>
</dbReference>
<dbReference type="SMART" id="SM00185">
    <property type="entry name" value="ARM"/>
    <property type="match status" value="1"/>
</dbReference>
<comment type="subcellular location">
    <subcellularLocation>
        <location evidence="1">Cytoplasm</location>
    </subcellularLocation>
</comment>
<dbReference type="PANTHER" id="PTHR22706:SF1">
    <property type="entry name" value="ASSEMBLY FACTOR FOR SPINDLE MICROTUBULES"/>
    <property type="match status" value="1"/>
</dbReference>
<feature type="region of interest" description="Disordered" evidence="6">
    <location>
        <begin position="1"/>
        <end position="108"/>
    </location>
</feature>
<sequence length="1415" mass="160953">MCDAPPSSSPFPASLRISNSNPKPFSDKALAMEGEEPPSCPSPSPYRKPSSLFRDISNFKTPKRPSRISNLHSPGPHFFTASKQTPRTSSSFRRRPSLAQSNSSRTKAAARKLKAFEVEQSQSSRKVQIQKEQKLKSLAKSLNVWLNFLFQNPRSCGCTLSVDEDHRGGTLPKGKRDSEPGSAVRVDSAWRDPKRQRDSSWRAVSAVAFSSSKYSNLRSSLEHVCSVDDLTQRMRLYLSMGNCKEVFDAMTQVAKNIDEGRLKMKAHCPLVTDVGFKKKATRILMSYNPIWLRIGLYVVFGGDSLLSDRDANSDEEIRFLKMIIEKQIFAHASLAKDYAYNKMVDGLYRPGYYEALGNVILKRFLLLVLILDRAKCQSSLSLKYGIDGVDGGSPLLFTVESNIKSSHQVIRDFLSSDVMLGEGNILAHLVILGYKVSYQQDPLVEFDFRVTDLFVDLQDGVHLCRIIQLLQDDTSILTKMVVPADTHKKHLANCGIALQYLRQAGVALHDEDGMMILEDDIAHGDKELTLSLLWNMFVHFQLPLLIKKTNLAEEICKIRGNGDNLINFESSSLEMLLKWIQAICENYDCKVDSFSSLVDGKAIWCLLDFYFRKQLCCGWSSKDPNKSSHEESIMLVTDYSDAVHNFLLSQKLLTLLGNFPEVLQISDILEYNGACNDRSVVILLVFLSSQLIVKKNMDQLNFHKLLRCDCQSLERKYSCMQCSVRPDAAHIQEETYDHSAEDSVIKFKAIQAWWQDMADRNHKSVAKPAVPALHNVFTNEGNINIQKVNAAKRIQSHFRRAIERRKFVKMLNAAAFLQTVFRAWLSARQNPARIKFSTIQVQELACERWRQRETGRRYAMFIIGRHGFLNLKRSVLLIQRAVRNWITQRHRGGSILTLDACTSDLVNAAIVVQRHIRGWLTRSRYIHGVALVDKSSNLCQENGAHDFQIWGAVKIQLAWKNFSVRHSLRYQQFAATKIQSHFRSWLLRRRFHTQRQAIIKIQSALRMSICWMAYQQYKIATASATVIQSYVRACIAQRGADQRRHVIVAIQRYCRGWLIRSYFLCQREAAVKIQSAVRCLICRQAFHRRRQAAMKIQPIVKGQISRNRLLGASSLRPVISNGCLSKSTGAFYKSAELNKVFCSVLKLQRWWRGAMLLKLRTKSAVIIQSHIRGWLDRQKATGEKQCIVVIQSWWRGYLARKKETGGELLDLRLRVQKSAANVDDNMRIINRLVAALSELRTMKSVSGILHTCVTLDKATQHSHKCCEKLVEAGAIKTLLKLFRSASRSIPDQEVLKHVLSTLRNLARYPHLIEVLIDSPGSVETVVGEFLRNKEEGYFIASELLKKICASRKGVEAVRKSPALLKRLHSLVEELSKKANNEKRNARVTVGREYTERRLKEAVEILKLATAGRLGF</sequence>
<dbReference type="SMR" id="A0A251PEI8"/>
<feature type="domain" description="Calponin-homology (CH)" evidence="7">
    <location>
        <begin position="570"/>
        <end position="692"/>
    </location>
</feature>
<proteinExistence type="predicted"/>
<dbReference type="PROSITE" id="PS50176">
    <property type="entry name" value="ARM_REPEAT"/>
    <property type="match status" value="1"/>
</dbReference>